<dbReference type="CDD" id="cd00174">
    <property type="entry name" value="SH3"/>
    <property type="match status" value="1"/>
</dbReference>
<evidence type="ECO:0000256" key="3">
    <source>
        <dbReference type="SAM" id="MobiDB-lite"/>
    </source>
</evidence>
<gene>
    <name evidence="5" type="ORF">NP493_77g05079</name>
</gene>
<dbReference type="SMART" id="SM00326">
    <property type="entry name" value="SH3"/>
    <property type="match status" value="2"/>
</dbReference>
<name>A0AAD9P965_RIDPI</name>
<dbReference type="PANTHER" id="PTHR15176:SF1">
    <property type="entry name" value="NEPHROCYSTIN-1"/>
    <property type="match status" value="1"/>
</dbReference>
<dbReference type="EMBL" id="JAODUO010000077">
    <property type="protein sequence ID" value="KAK2190544.1"/>
    <property type="molecule type" value="Genomic_DNA"/>
</dbReference>
<protein>
    <recommendedName>
        <fullName evidence="4">SH3 domain-containing protein</fullName>
    </recommendedName>
</protein>
<dbReference type="GO" id="GO:0005737">
    <property type="term" value="C:cytoplasm"/>
    <property type="evidence" value="ECO:0007669"/>
    <property type="project" value="TreeGrafter"/>
</dbReference>
<keyword evidence="6" id="KW-1185">Reference proteome</keyword>
<sequence length="388" mass="43512">MFGRITGSDSLDTLVRVGIAKNSGEPQCTMVVLHDFRPCVSDELYVHRGQIVHMLFQENDWMYVTAGGREGFVPQSYCAPLQRSVDDFVPNSDACSYVSCPYSCSCSEPCSDLLSDPDNDHDLVITEDAIDDLFKQTPTGKVPRRRRPIMHRTKSLLDATIGCLGCLTDDSDASESVTDLEPLLRDILNAKLAVDAPGRVSMSPSPVMCSCGGWAIHKATMQHNCEQLLIEELFADDRSVGRRKEPRSRARREPWTRSDGRTYRTPYLETLQEEDSDCYTLPRLYPIQRRDVTTTDQPMYVYNTHIATPEPAPVRQCCCDDRYIVLFAFGARQEGELGVERGDFVTLLSDADPDWWLVKAADDNEGFVPSSCLFPARQPPATTDDKTD</sequence>
<dbReference type="InterPro" id="IPR036028">
    <property type="entry name" value="SH3-like_dom_sf"/>
</dbReference>
<dbReference type="GO" id="GO:0005929">
    <property type="term" value="C:cilium"/>
    <property type="evidence" value="ECO:0007669"/>
    <property type="project" value="TreeGrafter"/>
</dbReference>
<evidence type="ECO:0000313" key="6">
    <source>
        <dbReference type="Proteomes" id="UP001209878"/>
    </source>
</evidence>
<dbReference type="InterPro" id="IPR001452">
    <property type="entry name" value="SH3_domain"/>
</dbReference>
<evidence type="ECO:0000259" key="4">
    <source>
        <dbReference type="PROSITE" id="PS50002"/>
    </source>
</evidence>
<dbReference type="Gene3D" id="2.30.30.40">
    <property type="entry name" value="SH3 Domains"/>
    <property type="match status" value="2"/>
</dbReference>
<dbReference type="Pfam" id="PF07653">
    <property type="entry name" value="SH3_2"/>
    <property type="match status" value="1"/>
</dbReference>
<dbReference type="Proteomes" id="UP001209878">
    <property type="component" value="Unassembled WGS sequence"/>
</dbReference>
<dbReference type="InterPro" id="IPR039687">
    <property type="entry name" value="NPHP1"/>
</dbReference>
<feature type="domain" description="SH3" evidence="4">
    <location>
        <begin position="25"/>
        <end position="83"/>
    </location>
</feature>
<feature type="domain" description="SH3" evidence="4">
    <location>
        <begin position="318"/>
        <end position="378"/>
    </location>
</feature>
<dbReference type="AlphaFoldDB" id="A0AAD9P965"/>
<evidence type="ECO:0000256" key="2">
    <source>
        <dbReference type="PROSITE-ProRule" id="PRU00192"/>
    </source>
</evidence>
<evidence type="ECO:0000256" key="1">
    <source>
        <dbReference type="ARBA" id="ARBA00022443"/>
    </source>
</evidence>
<comment type="caution">
    <text evidence="5">The sequence shown here is derived from an EMBL/GenBank/DDBJ whole genome shotgun (WGS) entry which is preliminary data.</text>
</comment>
<keyword evidence="1 2" id="KW-0728">SH3 domain</keyword>
<dbReference type="PANTHER" id="PTHR15176">
    <property type="entry name" value="NEPHROCYSTIN"/>
    <property type="match status" value="1"/>
</dbReference>
<dbReference type="SUPFAM" id="SSF50044">
    <property type="entry name" value="SH3-domain"/>
    <property type="match status" value="2"/>
</dbReference>
<accession>A0AAD9P965</accession>
<dbReference type="PROSITE" id="PS50002">
    <property type="entry name" value="SH3"/>
    <property type="match status" value="2"/>
</dbReference>
<proteinExistence type="predicted"/>
<evidence type="ECO:0000313" key="5">
    <source>
        <dbReference type="EMBL" id="KAK2190544.1"/>
    </source>
</evidence>
<dbReference type="GO" id="GO:0090251">
    <property type="term" value="P:protein localization involved in establishment of planar polarity"/>
    <property type="evidence" value="ECO:0007669"/>
    <property type="project" value="TreeGrafter"/>
</dbReference>
<organism evidence="5 6">
    <name type="scientific">Ridgeia piscesae</name>
    <name type="common">Tubeworm</name>
    <dbReference type="NCBI Taxonomy" id="27915"/>
    <lineage>
        <taxon>Eukaryota</taxon>
        <taxon>Metazoa</taxon>
        <taxon>Spiralia</taxon>
        <taxon>Lophotrochozoa</taxon>
        <taxon>Annelida</taxon>
        <taxon>Polychaeta</taxon>
        <taxon>Sedentaria</taxon>
        <taxon>Canalipalpata</taxon>
        <taxon>Sabellida</taxon>
        <taxon>Siboglinidae</taxon>
        <taxon>Ridgeia</taxon>
    </lineage>
</organism>
<feature type="region of interest" description="Disordered" evidence="3">
    <location>
        <begin position="240"/>
        <end position="259"/>
    </location>
</feature>
<dbReference type="Pfam" id="PF00018">
    <property type="entry name" value="SH3_1"/>
    <property type="match status" value="1"/>
</dbReference>
<reference evidence="5" key="1">
    <citation type="journal article" date="2023" name="Mol. Biol. Evol.">
        <title>Third-Generation Sequencing Reveals the Adaptive Role of the Epigenome in Three Deep-Sea Polychaetes.</title>
        <authorList>
            <person name="Perez M."/>
            <person name="Aroh O."/>
            <person name="Sun Y."/>
            <person name="Lan Y."/>
            <person name="Juniper S.K."/>
            <person name="Young C.R."/>
            <person name="Angers B."/>
            <person name="Qian P.Y."/>
        </authorList>
    </citation>
    <scope>NUCLEOTIDE SEQUENCE</scope>
    <source>
        <tissue evidence="5">Vestimentum</tissue>
    </source>
</reference>